<name>A0A5M2PW35_LISMN</name>
<organism evidence="2">
    <name type="scientific">Listeria monocytogenes</name>
    <dbReference type="NCBI Taxonomy" id="1639"/>
    <lineage>
        <taxon>Bacteria</taxon>
        <taxon>Bacillati</taxon>
        <taxon>Bacillota</taxon>
        <taxon>Bacilli</taxon>
        <taxon>Bacillales</taxon>
        <taxon>Listeriaceae</taxon>
        <taxon>Listeria</taxon>
    </lineage>
</organism>
<reference evidence="2" key="1">
    <citation type="submission" date="2019-10" db="EMBL/GenBank/DDBJ databases">
        <authorList>
            <consortium name="GenomeTrakr network: Whole genome sequencing for foodborne pathogen traceback"/>
        </authorList>
    </citation>
    <scope>NUCLEOTIDE SEQUENCE</scope>
    <source>
        <strain evidence="2">CDPHFDLB-FM19-02204-A</strain>
    </source>
</reference>
<evidence type="ECO:0000313" key="2">
    <source>
        <dbReference type="EMBL" id="EDB7791784.1"/>
    </source>
</evidence>
<dbReference type="Pfam" id="PF14191">
    <property type="entry name" value="YodL"/>
    <property type="match status" value="1"/>
</dbReference>
<dbReference type="EMBL" id="AALOQI010000008">
    <property type="protein sequence ID" value="EDB7791784.1"/>
    <property type="molecule type" value="Genomic_DNA"/>
</dbReference>
<accession>A0A5M2PW35</accession>
<dbReference type="InterPro" id="IPR025923">
    <property type="entry name" value="YodL-like_dom"/>
</dbReference>
<proteinExistence type="predicted"/>
<dbReference type="AlphaFoldDB" id="A0A5M2PW35"/>
<sequence>MRGITIEKGTIVYYGNAAGYVSGNKAIVDPLFESQEMQDFLNRQKDISEVKWVDGVFDRLSNGQKETHELTLLKNCRIWQLKPESDILMRFISYDQMKKDFGEPNQQDYQVVYDGEVESNSLESIYTKFNTAHPPGYTGHSLSMSDVVELYDGEGSEFHYCDRFGFKQIDFEAPSQTQTMQL</sequence>
<protein>
    <recommendedName>
        <fullName evidence="1">YodL-like domain-containing protein</fullName>
    </recommendedName>
</protein>
<evidence type="ECO:0000259" key="1">
    <source>
        <dbReference type="Pfam" id="PF14191"/>
    </source>
</evidence>
<comment type="caution">
    <text evidence="2">The sequence shown here is derived from an EMBL/GenBank/DDBJ whole genome shotgun (WGS) entry which is preliminary data.</text>
</comment>
<feature type="domain" description="YodL-like" evidence="1">
    <location>
        <begin position="75"/>
        <end position="171"/>
    </location>
</feature>
<gene>
    <name evidence="2" type="ORF">F9653_13640</name>
</gene>